<dbReference type="GO" id="GO:0016020">
    <property type="term" value="C:membrane"/>
    <property type="evidence" value="ECO:0007669"/>
    <property type="project" value="UniProtKB-SubCell"/>
</dbReference>
<evidence type="ECO:0000313" key="10">
    <source>
        <dbReference type="EMBL" id="POS70234.1"/>
    </source>
</evidence>
<keyword evidence="8" id="KW-0325">Glycoprotein</keyword>
<gene>
    <name evidence="10" type="ORF">DHEL01_v211370</name>
</gene>
<evidence type="ECO:0000256" key="3">
    <source>
        <dbReference type="ARBA" id="ARBA00022692"/>
    </source>
</evidence>
<dbReference type="AlphaFoldDB" id="A0A2P5HJ14"/>
<comment type="caution">
    <text evidence="10">The sequence shown here is derived from an EMBL/GenBank/DDBJ whole genome shotgun (WGS) entry which is preliminary data.</text>
</comment>
<comment type="similarity">
    <text evidence="9">Belongs to the ustYa family.</text>
</comment>
<evidence type="ECO:0000256" key="7">
    <source>
        <dbReference type="ARBA" id="ARBA00023136"/>
    </source>
</evidence>
<dbReference type="Proteomes" id="UP000094444">
    <property type="component" value="Unassembled WGS sequence"/>
</dbReference>
<protein>
    <submittedName>
        <fullName evidence="10">Uncharacterized protein</fullName>
    </submittedName>
</protein>
<dbReference type="GO" id="GO:0016491">
    <property type="term" value="F:oxidoreductase activity"/>
    <property type="evidence" value="ECO:0007669"/>
    <property type="project" value="UniProtKB-KW"/>
</dbReference>
<keyword evidence="4" id="KW-1133">Transmembrane helix</keyword>
<comment type="pathway">
    <text evidence="2">Mycotoxin biosynthesis.</text>
</comment>
<accession>A0A2P5HJ14</accession>
<evidence type="ECO:0000256" key="8">
    <source>
        <dbReference type="ARBA" id="ARBA00023180"/>
    </source>
</evidence>
<dbReference type="EMBL" id="MAVT02001731">
    <property type="protein sequence ID" value="POS70234.1"/>
    <property type="molecule type" value="Genomic_DNA"/>
</dbReference>
<evidence type="ECO:0000256" key="5">
    <source>
        <dbReference type="ARBA" id="ARBA00023002"/>
    </source>
</evidence>
<evidence type="ECO:0000256" key="6">
    <source>
        <dbReference type="ARBA" id="ARBA00023026"/>
    </source>
</evidence>
<evidence type="ECO:0000313" key="11">
    <source>
        <dbReference type="Proteomes" id="UP000094444"/>
    </source>
</evidence>
<evidence type="ECO:0000256" key="2">
    <source>
        <dbReference type="ARBA" id="ARBA00004685"/>
    </source>
</evidence>
<evidence type="ECO:0000256" key="9">
    <source>
        <dbReference type="ARBA" id="ARBA00035112"/>
    </source>
</evidence>
<dbReference type="PANTHER" id="PTHR33365:SF11">
    <property type="entry name" value="TAT PATHWAY SIGNAL SEQUENCE"/>
    <property type="match status" value="1"/>
</dbReference>
<sequence length="225" mass="25560">MASPSCRDDSSLELASERDTMLSTEKIHAYGRAPQTRWNRLCSFTSTLKWPVVLLLQFIILLRLYDPNQCPVEAGQDLNKIAPTLGRDWHGFSEQLEQFTPNYTSEASTLEVRDRWETLFPRGGGLVHVDRPEDYQYLGEPIKPVRQGEFGALFMVSWVHQLHCLAIMCNLDMTLEGAKPDAPAGTDGMGQTHVCRSHSQAVDWIESRRPWDSRDFIDLHEGGEV</sequence>
<dbReference type="STRING" id="158607.A0A2P5HJ14"/>
<keyword evidence="5" id="KW-0560">Oxidoreductase</keyword>
<dbReference type="PANTHER" id="PTHR33365">
    <property type="entry name" value="YALI0B05434P"/>
    <property type="match status" value="1"/>
</dbReference>
<proteinExistence type="inferred from homology"/>
<dbReference type="OrthoDB" id="3687641at2759"/>
<dbReference type="GO" id="GO:0043386">
    <property type="term" value="P:mycotoxin biosynthetic process"/>
    <property type="evidence" value="ECO:0007669"/>
    <property type="project" value="InterPro"/>
</dbReference>
<dbReference type="InterPro" id="IPR021765">
    <property type="entry name" value="UstYa-like"/>
</dbReference>
<reference evidence="10" key="1">
    <citation type="submission" date="2017-09" db="EMBL/GenBank/DDBJ databases">
        <title>Polyketide synthases of a Diaporthe helianthi virulent isolate.</title>
        <authorList>
            <person name="Baroncelli R."/>
        </authorList>
    </citation>
    <scope>NUCLEOTIDE SEQUENCE [LARGE SCALE GENOMIC DNA]</scope>
    <source>
        <strain evidence="10">7/96</strain>
    </source>
</reference>
<evidence type="ECO:0000256" key="4">
    <source>
        <dbReference type="ARBA" id="ARBA00022989"/>
    </source>
</evidence>
<evidence type="ECO:0000256" key="1">
    <source>
        <dbReference type="ARBA" id="ARBA00004167"/>
    </source>
</evidence>
<dbReference type="InParanoid" id="A0A2P5HJ14"/>
<keyword evidence="7" id="KW-0472">Membrane</keyword>
<keyword evidence="3" id="KW-0812">Transmembrane</keyword>
<keyword evidence="11" id="KW-1185">Reference proteome</keyword>
<organism evidence="10 11">
    <name type="scientific">Diaporthe helianthi</name>
    <dbReference type="NCBI Taxonomy" id="158607"/>
    <lineage>
        <taxon>Eukaryota</taxon>
        <taxon>Fungi</taxon>
        <taxon>Dikarya</taxon>
        <taxon>Ascomycota</taxon>
        <taxon>Pezizomycotina</taxon>
        <taxon>Sordariomycetes</taxon>
        <taxon>Sordariomycetidae</taxon>
        <taxon>Diaporthales</taxon>
        <taxon>Diaporthaceae</taxon>
        <taxon>Diaporthe</taxon>
    </lineage>
</organism>
<comment type="subcellular location">
    <subcellularLocation>
        <location evidence="1">Membrane</location>
        <topology evidence="1">Single-pass membrane protein</topology>
    </subcellularLocation>
</comment>
<name>A0A2P5HJ14_DIAHE</name>
<keyword evidence="6" id="KW-0843">Virulence</keyword>